<dbReference type="InterPro" id="IPR035874">
    <property type="entry name" value="IDS"/>
</dbReference>
<evidence type="ECO:0000313" key="8">
    <source>
        <dbReference type="EMBL" id="NHE56547.1"/>
    </source>
</evidence>
<dbReference type="PROSITE" id="PS00149">
    <property type="entry name" value="SULFATASE_2"/>
    <property type="match status" value="1"/>
</dbReference>
<evidence type="ECO:0000256" key="6">
    <source>
        <dbReference type="ARBA" id="ARBA00022837"/>
    </source>
</evidence>
<comment type="cofactor">
    <cofactor evidence="1">
        <name>Ca(2+)</name>
        <dbReference type="ChEBI" id="CHEBI:29108"/>
    </cofactor>
</comment>
<dbReference type="PANTHER" id="PTHR45953:SF1">
    <property type="entry name" value="IDURONATE 2-SULFATASE"/>
    <property type="match status" value="1"/>
</dbReference>
<evidence type="ECO:0000256" key="3">
    <source>
        <dbReference type="ARBA" id="ARBA00022723"/>
    </source>
</evidence>
<keyword evidence="3" id="KW-0479">Metal-binding</keyword>
<reference evidence="8 9" key="1">
    <citation type="submission" date="2020-03" db="EMBL/GenBank/DDBJ databases">
        <title>Cyclobacterium plantarum sp. nov., a marine bacterium isolated from a coastal-marine wetland.</title>
        <authorList>
            <person name="Sanchez-Porro C."/>
            <person name="Ventosa A."/>
            <person name="Amoozegar M."/>
        </authorList>
    </citation>
    <scope>NUCLEOTIDE SEQUENCE [LARGE SCALE GENOMIC DNA]</scope>
    <source>
        <strain evidence="8 9">GBPx2</strain>
    </source>
</reference>
<comment type="caution">
    <text evidence="8">The sequence shown here is derived from an EMBL/GenBank/DDBJ whole genome shotgun (WGS) entry which is preliminary data.</text>
</comment>
<evidence type="ECO:0000256" key="1">
    <source>
        <dbReference type="ARBA" id="ARBA00001913"/>
    </source>
</evidence>
<evidence type="ECO:0000256" key="5">
    <source>
        <dbReference type="ARBA" id="ARBA00022801"/>
    </source>
</evidence>
<dbReference type="CDD" id="cd16030">
    <property type="entry name" value="iduronate-2-sulfatase"/>
    <property type="match status" value="1"/>
</dbReference>
<protein>
    <submittedName>
        <fullName evidence="8">Sulfatase</fullName>
    </submittedName>
</protein>
<dbReference type="Pfam" id="PF00884">
    <property type="entry name" value="Sulfatase"/>
    <property type="match status" value="1"/>
</dbReference>
<dbReference type="InterPro" id="IPR024607">
    <property type="entry name" value="Sulfatase_CS"/>
</dbReference>
<dbReference type="Gene3D" id="3.40.720.10">
    <property type="entry name" value="Alkaline Phosphatase, subunit A"/>
    <property type="match status" value="1"/>
</dbReference>
<name>A0ABX0H4W2_9BACT</name>
<evidence type="ECO:0000256" key="4">
    <source>
        <dbReference type="ARBA" id="ARBA00022729"/>
    </source>
</evidence>
<proteinExistence type="inferred from homology"/>
<keyword evidence="6" id="KW-0106">Calcium</keyword>
<evidence type="ECO:0000259" key="7">
    <source>
        <dbReference type="Pfam" id="PF00884"/>
    </source>
</evidence>
<keyword evidence="4" id="KW-0732">Signal</keyword>
<accession>A0ABX0H4W2</accession>
<dbReference type="InterPro" id="IPR017850">
    <property type="entry name" value="Alkaline_phosphatase_core_sf"/>
</dbReference>
<comment type="similarity">
    <text evidence="2">Belongs to the sulfatase family.</text>
</comment>
<evidence type="ECO:0000256" key="2">
    <source>
        <dbReference type="ARBA" id="ARBA00008779"/>
    </source>
</evidence>
<dbReference type="Proteomes" id="UP000649799">
    <property type="component" value="Unassembled WGS sequence"/>
</dbReference>
<sequence>MTLKAGFQLLVLIGFLGPLKAQEIRETKKMNVLFIASDDLNNGISGYGHDLVKTPNLDRLAKMGMQFNKAYCQYPQCSQSRVSIMTGLRPDTTQVFDLKTDFRDIIPTVTTLPELFMENGYFSARVGKIYHYGVPGDIGTNGLDDAKSWNQVINPIGRDKWEEDKLINLTPNRGLGSSLSWLAAEGTDAEQTDGMVADEAIRLMVENKDKPFFIGVGFYRPHCPYIAPKKYFDMYPLDSIVLPDEPEDHFNDIPQAAFWTNPLYWGLDEHQRKQVIRAYYASATFMDAQVGKLLDALEDLGLVENTIVVFWSDHGYHLSEHGQWKKQSLFEESARVPLLIAAPGKEGNGKVCERVVELVDLYPTLAALCGLESPEYLQGRDISALLKNPDKAWDHGGYTQVRRNSGPYMGRAVRTERWRYIEWDGGEKGAQLYDHDHDPREYNNLAGHPEYQEIQNNLKKQLNAKFGK</sequence>
<feature type="domain" description="Sulfatase N-terminal" evidence="7">
    <location>
        <begin position="31"/>
        <end position="370"/>
    </location>
</feature>
<organism evidence="8 9">
    <name type="scientific">Cyclobacterium plantarum</name>
    <dbReference type="NCBI Taxonomy" id="2716263"/>
    <lineage>
        <taxon>Bacteria</taxon>
        <taxon>Pseudomonadati</taxon>
        <taxon>Bacteroidota</taxon>
        <taxon>Cytophagia</taxon>
        <taxon>Cytophagales</taxon>
        <taxon>Cyclobacteriaceae</taxon>
        <taxon>Cyclobacterium</taxon>
    </lineage>
</organism>
<evidence type="ECO:0000313" key="9">
    <source>
        <dbReference type="Proteomes" id="UP000649799"/>
    </source>
</evidence>
<dbReference type="InterPro" id="IPR000917">
    <property type="entry name" value="Sulfatase_N"/>
</dbReference>
<dbReference type="PANTHER" id="PTHR45953">
    <property type="entry name" value="IDURONATE 2-SULFATASE"/>
    <property type="match status" value="1"/>
</dbReference>
<dbReference type="RefSeq" id="WP_166144533.1">
    <property type="nucleotide sequence ID" value="NZ_JAANYN010000002.1"/>
</dbReference>
<dbReference type="EMBL" id="JAANYN010000002">
    <property type="protein sequence ID" value="NHE56547.1"/>
    <property type="molecule type" value="Genomic_DNA"/>
</dbReference>
<gene>
    <name evidence="8" type="ORF">G9Q97_06945</name>
</gene>
<dbReference type="SUPFAM" id="SSF53649">
    <property type="entry name" value="Alkaline phosphatase-like"/>
    <property type="match status" value="1"/>
</dbReference>
<keyword evidence="5" id="KW-0378">Hydrolase</keyword>
<keyword evidence="9" id="KW-1185">Reference proteome</keyword>